<keyword evidence="9" id="KW-1185">Reference proteome</keyword>
<dbReference type="Pfam" id="PF00892">
    <property type="entry name" value="EamA"/>
    <property type="match status" value="2"/>
</dbReference>
<comment type="similarity">
    <text evidence="2">Belongs to the drug/metabolite transporter (DMT) superfamily. 10 TMS drug/metabolite exporter (DME) (TC 2.A.7.3) family.</text>
</comment>
<evidence type="ECO:0000259" key="7">
    <source>
        <dbReference type="Pfam" id="PF00892"/>
    </source>
</evidence>
<evidence type="ECO:0000256" key="3">
    <source>
        <dbReference type="ARBA" id="ARBA00022692"/>
    </source>
</evidence>
<feature type="transmembrane region" description="Helical" evidence="6">
    <location>
        <begin position="72"/>
        <end position="92"/>
    </location>
</feature>
<proteinExistence type="inferred from homology"/>
<feature type="domain" description="EamA" evidence="7">
    <location>
        <begin position="152"/>
        <end position="284"/>
    </location>
</feature>
<feature type="domain" description="EamA" evidence="7">
    <location>
        <begin position="8"/>
        <end position="140"/>
    </location>
</feature>
<evidence type="ECO:0000256" key="2">
    <source>
        <dbReference type="ARBA" id="ARBA00009853"/>
    </source>
</evidence>
<dbReference type="PANTHER" id="PTHR22911:SF6">
    <property type="entry name" value="SOLUTE CARRIER FAMILY 35 MEMBER G1"/>
    <property type="match status" value="1"/>
</dbReference>
<keyword evidence="4 6" id="KW-1133">Transmembrane helix</keyword>
<dbReference type="AlphaFoldDB" id="A0A086YCS6"/>
<protein>
    <submittedName>
        <fullName evidence="8">Membrane protein</fullName>
    </submittedName>
</protein>
<sequence length="319" mass="33861">MTQDRTFLGIALMLGFCLTAPMIDVASKIASQAVPVGQVTAARFVVQAALMVPVVILMRVEWRMSRRVLGLTFLRAAVSILATYAFIAAVQVMPLADALAIAFVEPFIILLLGWALFGESVGPRRIAACAVGFAGALLVIRPSFVTFGPVAFFPLMTAVFFALYILITRSLARQQHPVAMQAHTALAACVLTLPVLLMPLDIPGVQLGLAWPQSGTIWLALAGVGAAATVAHMLMTYALRFAGSTTLAPLHYFEMIATVFFGYTIFGDLPDAISWAGIAIITASGLYLVHRERVVQRSAAPTVPAAIPLVEAAPASLAP</sequence>
<evidence type="ECO:0000256" key="4">
    <source>
        <dbReference type="ARBA" id="ARBA00022989"/>
    </source>
</evidence>
<dbReference type="SUPFAM" id="SSF103481">
    <property type="entry name" value="Multidrug resistance efflux transporter EmrE"/>
    <property type="match status" value="2"/>
</dbReference>
<dbReference type="EMBL" id="JGYG01000001">
    <property type="protein sequence ID" value="KFI32076.1"/>
    <property type="molecule type" value="Genomic_DNA"/>
</dbReference>
<dbReference type="InterPro" id="IPR037185">
    <property type="entry name" value="EmrE-like"/>
</dbReference>
<reference evidence="8 9" key="1">
    <citation type="submission" date="2014-03" db="EMBL/GenBank/DDBJ databases">
        <title>Genome of Haematobacter massiliensis CCUG 47968.</title>
        <authorList>
            <person name="Wang D."/>
            <person name="Wang G."/>
        </authorList>
    </citation>
    <scope>NUCLEOTIDE SEQUENCE [LARGE SCALE GENOMIC DNA]</scope>
    <source>
        <strain evidence="8 9">CCUG 47968</strain>
    </source>
</reference>
<organism evidence="8 9">
    <name type="scientific">Haematobacter massiliensis</name>
    <dbReference type="NCBI Taxonomy" id="195105"/>
    <lineage>
        <taxon>Bacteria</taxon>
        <taxon>Pseudomonadati</taxon>
        <taxon>Pseudomonadota</taxon>
        <taxon>Alphaproteobacteria</taxon>
        <taxon>Rhodobacterales</taxon>
        <taxon>Paracoccaceae</taxon>
        <taxon>Haematobacter</taxon>
    </lineage>
</organism>
<feature type="transmembrane region" description="Helical" evidence="6">
    <location>
        <begin position="126"/>
        <end position="144"/>
    </location>
</feature>
<feature type="transmembrane region" description="Helical" evidence="6">
    <location>
        <begin position="150"/>
        <end position="167"/>
    </location>
</feature>
<feature type="transmembrane region" description="Helical" evidence="6">
    <location>
        <begin position="246"/>
        <end position="266"/>
    </location>
</feature>
<name>A0A086YCS6_9RHOB</name>
<feature type="transmembrane region" description="Helical" evidence="6">
    <location>
        <begin position="41"/>
        <end position="60"/>
    </location>
</feature>
<evidence type="ECO:0000256" key="5">
    <source>
        <dbReference type="ARBA" id="ARBA00023136"/>
    </source>
</evidence>
<dbReference type="PANTHER" id="PTHR22911">
    <property type="entry name" value="ACYL-MALONYL CONDENSING ENZYME-RELATED"/>
    <property type="match status" value="1"/>
</dbReference>
<feature type="transmembrane region" description="Helical" evidence="6">
    <location>
        <begin position="272"/>
        <end position="289"/>
    </location>
</feature>
<dbReference type="InterPro" id="IPR000620">
    <property type="entry name" value="EamA_dom"/>
</dbReference>
<evidence type="ECO:0000256" key="6">
    <source>
        <dbReference type="SAM" id="Phobius"/>
    </source>
</evidence>
<keyword evidence="3 6" id="KW-0812">Transmembrane</keyword>
<evidence type="ECO:0000313" key="9">
    <source>
        <dbReference type="Proteomes" id="UP000028826"/>
    </source>
</evidence>
<dbReference type="RefSeq" id="WP_035706407.1">
    <property type="nucleotide sequence ID" value="NZ_CAMIFG010000034.1"/>
</dbReference>
<gene>
    <name evidence="8" type="ORF">CN97_06610</name>
</gene>
<feature type="transmembrane region" description="Helical" evidence="6">
    <location>
        <begin position="179"/>
        <end position="197"/>
    </location>
</feature>
<evidence type="ECO:0000313" key="8">
    <source>
        <dbReference type="EMBL" id="KFI32076.1"/>
    </source>
</evidence>
<evidence type="ECO:0000256" key="1">
    <source>
        <dbReference type="ARBA" id="ARBA00004141"/>
    </source>
</evidence>
<comment type="caution">
    <text evidence="8">The sequence shown here is derived from an EMBL/GenBank/DDBJ whole genome shotgun (WGS) entry which is preliminary data.</text>
</comment>
<dbReference type="Gene3D" id="1.10.3730.20">
    <property type="match status" value="1"/>
</dbReference>
<dbReference type="eggNOG" id="COG0697">
    <property type="taxonomic scope" value="Bacteria"/>
</dbReference>
<accession>A0A086YCS6</accession>
<comment type="subcellular location">
    <subcellularLocation>
        <location evidence="1">Membrane</location>
        <topology evidence="1">Multi-pass membrane protein</topology>
    </subcellularLocation>
</comment>
<dbReference type="GO" id="GO:0016020">
    <property type="term" value="C:membrane"/>
    <property type="evidence" value="ECO:0007669"/>
    <property type="project" value="UniProtKB-SubCell"/>
</dbReference>
<feature type="transmembrane region" description="Helical" evidence="6">
    <location>
        <begin position="217"/>
        <end position="239"/>
    </location>
</feature>
<keyword evidence="5 6" id="KW-0472">Membrane</keyword>
<feature type="transmembrane region" description="Helical" evidence="6">
    <location>
        <begin position="98"/>
        <end position="117"/>
    </location>
</feature>
<dbReference type="Proteomes" id="UP000028826">
    <property type="component" value="Unassembled WGS sequence"/>
</dbReference>